<gene>
    <name evidence="1" type="ORF">K3G42_024339</name>
</gene>
<evidence type="ECO:0000313" key="1">
    <source>
        <dbReference type="EMBL" id="KAH7995309.1"/>
    </source>
</evidence>
<protein>
    <submittedName>
        <fullName evidence="1">Uncharacterized protein</fullName>
    </submittedName>
</protein>
<reference evidence="1" key="1">
    <citation type="submission" date="2021-08" db="EMBL/GenBank/DDBJ databases">
        <title>The first chromosome-level gecko genome reveals the dynamic sex chromosomes of Neotropical dwarf geckos (Sphaerodactylidae: Sphaerodactylus).</title>
        <authorList>
            <person name="Pinto B.J."/>
            <person name="Keating S.E."/>
            <person name="Gamble T."/>
        </authorList>
    </citation>
    <scope>NUCLEOTIDE SEQUENCE</scope>
    <source>
        <strain evidence="1">TG3544</strain>
    </source>
</reference>
<sequence length="164" mass="17434">MQANRLASAAAAGDLAGVRRLLQEGADPNGLNSCGRTPIQVEPDGAPWHYGVILCLLFSGVRKQDYWAKNRHSGFKVMMMGSPKVAEILLEGGADPNRPDPTTGALPAHDAARQGFLDTLLVLSAGGARLDASDASGRLPIDLAQEAGHRHVVRFLQSRPRGHP</sequence>
<name>A0ACB8ESU5_9SAUR</name>
<dbReference type="Proteomes" id="UP000827872">
    <property type="component" value="Linkage Group LG07"/>
</dbReference>
<dbReference type="EMBL" id="CM037620">
    <property type="protein sequence ID" value="KAH7995309.1"/>
    <property type="molecule type" value="Genomic_DNA"/>
</dbReference>
<comment type="caution">
    <text evidence="1">The sequence shown here is derived from an EMBL/GenBank/DDBJ whole genome shotgun (WGS) entry which is preliminary data.</text>
</comment>
<keyword evidence="2" id="KW-1185">Reference proteome</keyword>
<organism evidence="1 2">
    <name type="scientific">Sphaerodactylus townsendi</name>
    <dbReference type="NCBI Taxonomy" id="933632"/>
    <lineage>
        <taxon>Eukaryota</taxon>
        <taxon>Metazoa</taxon>
        <taxon>Chordata</taxon>
        <taxon>Craniata</taxon>
        <taxon>Vertebrata</taxon>
        <taxon>Euteleostomi</taxon>
        <taxon>Lepidosauria</taxon>
        <taxon>Squamata</taxon>
        <taxon>Bifurcata</taxon>
        <taxon>Gekkota</taxon>
        <taxon>Sphaerodactylidae</taxon>
        <taxon>Sphaerodactylus</taxon>
    </lineage>
</organism>
<accession>A0ACB8ESU5</accession>
<proteinExistence type="predicted"/>
<evidence type="ECO:0000313" key="2">
    <source>
        <dbReference type="Proteomes" id="UP000827872"/>
    </source>
</evidence>